<dbReference type="InterPro" id="IPR025324">
    <property type="entry name" value="DUF4230"/>
</dbReference>
<dbReference type="RefSeq" id="WP_245858472.1">
    <property type="nucleotide sequence ID" value="NZ_OBMI01000003.1"/>
</dbReference>
<dbReference type="Proteomes" id="UP000219494">
    <property type="component" value="Unassembled WGS sequence"/>
</dbReference>
<organism evidence="1 2">
    <name type="scientific">Sphingomonas guangdongensis</name>
    <dbReference type="NCBI Taxonomy" id="1141890"/>
    <lineage>
        <taxon>Bacteria</taxon>
        <taxon>Pseudomonadati</taxon>
        <taxon>Pseudomonadota</taxon>
        <taxon>Alphaproteobacteria</taxon>
        <taxon>Sphingomonadales</taxon>
        <taxon>Sphingomonadaceae</taxon>
        <taxon>Sphingomonas</taxon>
    </lineage>
</organism>
<dbReference type="AlphaFoldDB" id="A0A285QZM4"/>
<protein>
    <recommendedName>
        <fullName evidence="3">DUF4230 domain-containing protein</fullName>
    </recommendedName>
</protein>
<sequence>MAERRLNPGQLVGGAIALALLLLAAFGGKALYDRYTQDYVVTRAPDDGRAVTQVIRATFARASALKVGTLNGSVQATASDRRFAGLLTADRVIKAPFSVDYFIDVSRLEERDFRYDPATRTLVVDVPDVTVGGANVDEARRTLSQTRGLFVTRGAFEQLSQRVSAAAQASAAAEANKPERIAQARDYARQALRALLETPLTAAGVTDARVLVTFPHERRGPAERWDMSRTPEQVLANSR</sequence>
<proteinExistence type="predicted"/>
<name>A0A285QZM4_9SPHN</name>
<dbReference type="EMBL" id="OBMI01000003">
    <property type="protein sequence ID" value="SOB87355.1"/>
    <property type="molecule type" value="Genomic_DNA"/>
</dbReference>
<evidence type="ECO:0008006" key="3">
    <source>
        <dbReference type="Google" id="ProtNLM"/>
    </source>
</evidence>
<evidence type="ECO:0000313" key="2">
    <source>
        <dbReference type="Proteomes" id="UP000219494"/>
    </source>
</evidence>
<reference evidence="1 2" key="1">
    <citation type="submission" date="2017-07" db="EMBL/GenBank/DDBJ databases">
        <authorList>
            <person name="Sun Z.S."/>
            <person name="Albrecht U."/>
            <person name="Echele G."/>
            <person name="Lee C.C."/>
        </authorList>
    </citation>
    <scope>NUCLEOTIDE SEQUENCE [LARGE SCALE GENOMIC DNA]</scope>
    <source>
        <strain evidence="1 2">CGMCC 1.12672</strain>
    </source>
</reference>
<keyword evidence="2" id="KW-1185">Reference proteome</keyword>
<evidence type="ECO:0000313" key="1">
    <source>
        <dbReference type="EMBL" id="SOB87355.1"/>
    </source>
</evidence>
<dbReference type="Pfam" id="PF14014">
    <property type="entry name" value="DUF4230"/>
    <property type="match status" value="1"/>
</dbReference>
<accession>A0A285QZM4</accession>
<gene>
    <name evidence="1" type="ORF">SAMN06297144_2485</name>
</gene>